<dbReference type="InterPro" id="IPR003660">
    <property type="entry name" value="HAMP_dom"/>
</dbReference>
<evidence type="ECO:0000259" key="5">
    <source>
        <dbReference type="PROSITE" id="PS50111"/>
    </source>
</evidence>
<dbReference type="Gene3D" id="6.10.340.10">
    <property type="match status" value="1"/>
</dbReference>
<dbReference type="RefSeq" id="WP_166934296.1">
    <property type="nucleotide sequence ID" value="NZ_BAAADD010000005.1"/>
</dbReference>
<reference evidence="7 8" key="1">
    <citation type="journal article" date="2019" name="Int. J. Syst. Evol. Microbiol.">
        <title>The Global Catalogue of Microorganisms (GCM) 10K type strain sequencing project: providing services to taxonomists for standard genome sequencing and annotation.</title>
        <authorList>
            <consortium name="The Broad Institute Genomics Platform"/>
            <consortium name="The Broad Institute Genome Sequencing Center for Infectious Disease"/>
            <person name="Wu L."/>
            <person name="Ma J."/>
        </authorList>
    </citation>
    <scope>NUCLEOTIDE SEQUENCE [LARGE SCALE GENOMIC DNA]</scope>
    <source>
        <strain evidence="7 8">JCM 15089</strain>
    </source>
</reference>
<accession>A0ABN1ERW0</accession>
<evidence type="ECO:0008006" key="9">
    <source>
        <dbReference type="Google" id="ProtNLM"/>
    </source>
</evidence>
<protein>
    <recommendedName>
        <fullName evidence="9">Methyl-accepting chemotaxis protein</fullName>
    </recommendedName>
</protein>
<evidence type="ECO:0000313" key="8">
    <source>
        <dbReference type="Proteomes" id="UP001499951"/>
    </source>
</evidence>
<keyword evidence="1" id="KW-0145">Chemotaxis</keyword>
<dbReference type="CDD" id="cd11386">
    <property type="entry name" value="MCP_signal"/>
    <property type="match status" value="1"/>
</dbReference>
<feature type="domain" description="HAMP" evidence="6">
    <location>
        <begin position="235"/>
        <end position="288"/>
    </location>
</feature>
<dbReference type="InterPro" id="IPR051310">
    <property type="entry name" value="MCP_chemotaxis"/>
</dbReference>
<dbReference type="Gene3D" id="1.10.287.950">
    <property type="entry name" value="Methyl-accepting chemotaxis protein"/>
    <property type="match status" value="1"/>
</dbReference>
<keyword evidence="4" id="KW-0472">Membrane</keyword>
<evidence type="ECO:0000256" key="3">
    <source>
        <dbReference type="PROSITE-ProRule" id="PRU00284"/>
    </source>
</evidence>
<comment type="similarity">
    <text evidence="2">Belongs to the methyl-accepting chemotaxis (MCP) protein family.</text>
</comment>
<name>A0ABN1ERW0_9PROT</name>
<dbReference type="EMBL" id="BAAADD010000005">
    <property type="protein sequence ID" value="GAA0572096.1"/>
    <property type="molecule type" value="Genomic_DNA"/>
</dbReference>
<dbReference type="PROSITE" id="PS50885">
    <property type="entry name" value="HAMP"/>
    <property type="match status" value="2"/>
</dbReference>
<keyword evidence="3" id="KW-0807">Transducer</keyword>
<keyword evidence="4" id="KW-0812">Transmembrane</keyword>
<feature type="domain" description="HAMP" evidence="6">
    <location>
        <begin position="292"/>
        <end position="344"/>
    </location>
</feature>
<feature type="transmembrane region" description="Helical" evidence="4">
    <location>
        <begin position="20"/>
        <end position="40"/>
    </location>
</feature>
<evidence type="ECO:0000313" key="7">
    <source>
        <dbReference type="EMBL" id="GAA0572096.1"/>
    </source>
</evidence>
<keyword evidence="8" id="KW-1185">Reference proteome</keyword>
<evidence type="ECO:0000256" key="1">
    <source>
        <dbReference type="ARBA" id="ARBA00022500"/>
    </source>
</evidence>
<gene>
    <name evidence="7" type="ORF">GCM10008942_21000</name>
</gene>
<feature type="transmembrane region" description="Helical" evidence="4">
    <location>
        <begin position="212"/>
        <end position="233"/>
    </location>
</feature>
<dbReference type="PANTHER" id="PTHR43531:SF11">
    <property type="entry name" value="METHYL-ACCEPTING CHEMOTAXIS PROTEIN 3"/>
    <property type="match status" value="1"/>
</dbReference>
<feature type="domain" description="Methyl-accepting transducer" evidence="5">
    <location>
        <begin position="349"/>
        <end position="578"/>
    </location>
</feature>
<dbReference type="InterPro" id="IPR004089">
    <property type="entry name" value="MCPsignal_dom"/>
</dbReference>
<evidence type="ECO:0000256" key="4">
    <source>
        <dbReference type="SAM" id="Phobius"/>
    </source>
</evidence>
<proteinExistence type="inferred from homology"/>
<evidence type="ECO:0000256" key="2">
    <source>
        <dbReference type="ARBA" id="ARBA00029447"/>
    </source>
</evidence>
<organism evidence="7 8">
    <name type="scientific">Rhizomicrobium electricum</name>
    <dbReference type="NCBI Taxonomy" id="480070"/>
    <lineage>
        <taxon>Bacteria</taxon>
        <taxon>Pseudomonadati</taxon>
        <taxon>Pseudomonadota</taxon>
        <taxon>Alphaproteobacteria</taxon>
        <taxon>Micropepsales</taxon>
        <taxon>Micropepsaceae</taxon>
        <taxon>Rhizomicrobium</taxon>
    </lineage>
</organism>
<dbReference type="Pfam" id="PF00015">
    <property type="entry name" value="MCPsignal"/>
    <property type="match status" value="1"/>
</dbReference>
<comment type="caution">
    <text evidence="7">The sequence shown here is derived from an EMBL/GenBank/DDBJ whole genome shotgun (WGS) entry which is preliminary data.</text>
</comment>
<dbReference type="SMART" id="SM00304">
    <property type="entry name" value="HAMP"/>
    <property type="match status" value="2"/>
</dbReference>
<dbReference type="Proteomes" id="UP001499951">
    <property type="component" value="Unassembled WGS sequence"/>
</dbReference>
<evidence type="ECO:0000259" key="6">
    <source>
        <dbReference type="PROSITE" id="PS50885"/>
    </source>
</evidence>
<dbReference type="SMART" id="SM00283">
    <property type="entry name" value="MA"/>
    <property type="match status" value="1"/>
</dbReference>
<dbReference type="PROSITE" id="PS50111">
    <property type="entry name" value="CHEMOTAXIS_TRANSDUC_2"/>
    <property type="match status" value="1"/>
</dbReference>
<sequence>MDIPSTSGLRSRGIAFKLGLAQVFTATIAIIAVVALVIVYRVTDANLAKSQAHSDGQIELAGKLEAARKDIAYDLVQVQQYLTDASATRLVDGVGADDWDLAAKYAAAFRKDLAIARAVATTLGDGALVADFDKLGAQFPAYHANGIAMARIYIKDGPLEGNAAMTAFDASTEAMTDAIKIADGRIAAIRAATATERKSVETLRADTTQTMIVLGVILAGLVVAASILVLRYVNRGLIRPLTHATAVLDQMARGGQDVAIESLGADGEMGRLVDALLAVRRATKEAFEAERAAEQKVVAAVGTGLHALAEGDLTYRINDEMSVAFVALRDDFNAAAARLHETMRTVSITTGEVSNSAGDISQWTDDLAQRTERQAASLEETAAALQEITETLSQSAAHAKEASGIVAGAKASAEKGGDIVGSAVAAMQEIEASSKKISDIVGVIDEIAFQTNLLALNAGVEAARAGETGKGFAVVASEVRALAQRCATAAHEVKALITESQQHVTSGVSLVGNSGAALMEILDQVSRINALVGDMARASEQQSAGVKQISSAVSDMDNVTQKNAALVQQNKEVARTLTDETGALASMVAFFDVGSSTSRSGKLMRRQSAA</sequence>
<dbReference type="PANTHER" id="PTHR43531">
    <property type="entry name" value="PROTEIN ICFG"/>
    <property type="match status" value="1"/>
</dbReference>
<keyword evidence="4" id="KW-1133">Transmembrane helix</keyword>
<dbReference type="SUPFAM" id="SSF58104">
    <property type="entry name" value="Methyl-accepting chemotaxis protein (MCP) signaling domain"/>
    <property type="match status" value="1"/>
</dbReference>